<dbReference type="RefSeq" id="WP_256623128.1">
    <property type="nucleotide sequence ID" value="NZ_JTEO01000005.1"/>
</dbReference>
<feature type="transmembrane region" description="Helical" evidence="1">
    <location>
        <begin position="100"/>
        <end position="120"/>
    </location>
</feature>
<organism evidence="3 4">
    <name type="scientific">Methanolobus chelungpuianus</name>
    <dbReference type="NCBI Taxonomy" id="502115"/>
    <lineage>
        <taxon>Archaea</taxon>
        <taxon>Methanobacteriati</taxon>
        <taxon>Methanobacteriota</taxon>
        <taxon>Stenosarchaea group</taxon>
        <taxon>Methanomicrobia</taxon>
        <taxon>Methanosarcinales</taxon>
        <taxon>Methanosarcinaceae</taxon>
        <taxon>Methanolobus</taxon>
    </lineage>
</organism>
<feature type="transmembrane region" description="Helical" evidence="1">
    <location>
        <begin position="12"/>
        <end position="32"/>
    </location>
</feature>
<dbReference type="Pfam" id="PF02517">
    <property type="entry name" value="Rce1-like"/>
    <property type="match status" value="1"/>
</dbReference>
<feature type="domain" description="CAAX prenyl protease 2/Lysostaphin resistance protein A-like" evidence="2">
    <location>
        <begin position="140"/>
        <end position="241"/>
    </location>
</feature>
<reference evidence="3 4" key="1">
    <citation type="journal article" date="2011" name="Appl. Environ. Microbiol.">
        <title>Methanogenic archaea isolated from Taiwan's Chelungpu fault.</title>
        <authorList>
            <person name="Wu S.Y."/>
            <person name="Lai M.C."/>
        </authorList>
    </citation>
    <scope>NUCLEOTIDE SEQUENCE [LARGE SCALE GENOMIC DNA]</scope>
    <source>
        <strain evidence="3 4">St545Mb</strain>
    </source>
</reference>
<dbReference type="Proteomes" id="UP001206983">
    <property type="component" value="Unassembled WGS sequence"/>
</dbReference>
<protein>
    <recommendedName>
        <fullName evidence="2">CAAX prenyl protease 2/Lysostaphin resistance protein A-like domain-containing protein</fullName>
    </recommendedName>
</protein>
<sequence length="257" mass="28095">MNVRSMVDWNVFWSLFMVAELSMLAALPYAVSVSGDAIQEFGGSFPTVLATQIAQGTAFLLLSLFTGIFLGKKVGLKATLLESLFEGRGLPEGFNSSLKLSILLGLLVGTLIFATDRLVFSMFTEPLTVLLSSPPIEQRILYSFYAGIVEEIILRFFLVTLLVWISWKIKKNPDGSPTTTGFWLSILLVSTIYGFGYFLSLTSVTDYNAILPIAIIALGIISGSVFGWLYWKKGLEAAIIANLSASLMVFVILGSLF</sequence>
<feature type="transmembrane region" description="Helical" evidence="1">
    <location>
        <begin position="238"/>
        <end position="256"/>
    </location>
</feature>
<keyword evidence="1" id="KW-0472">Membrane</keyword>
<accession>A0AAE3HBZ9</accession>
<feature type="transmembrane region" description="Helical" evidence="1">
    <location>
        <begin position="210"/>
        <end position="231"/>
    </location>
</feature>
<name>A0AAE3HBZ9_9EURY</name>
<gene>
    <name evidence="3" type="ORF">PV02_09155</name>
</gene>
<dbReference type="AlphaFoldDB" id="A0AAE3HBZ9"/>
<comment type="caution">
    <text evidence="3">The sequence shown here is derived from an EMBL/GenBank/DDBJ whole genome shotgun (WGS) entry which is preliminary data.</text>
</comment>
<dbReference type="GO" id="GO:0080120">
    <property type="term" value="P:CAAX-box protein maturation"/>
    <property type="evidence" value="ECO:0007669"/>
    <property type="project" value="UniProtKB-ARBA"/>
</dbReference>
<feature type="transmembrane region" description="Helical" evidence="1">
    <location>
        <begin position="179"/>
        <end position="198"/>
    </location>
</feature>
<keyword evidence="1" id="KW-1133">Transmembrane helix</keyword>
<evidence type="ECO:0000313" key="4">
    <source>
        <dbReference type="Proteomes" id="UP001206983"/>
    </source>
</evidence>
<dbReference type="GO" id="GO:0004175">
    <property type="term" value="F:endopeptidase activity"/>
    <property type="evidence" value="ECO:0007669"/>
    <property type="project" value="UniProtKB-ARBA"/>
</dbReference>
<feature type="transmembrane region" description="Helical" evidence="1">
    <location>
        <begin position="52"/>
        <end position="71"/>
    </location>
</feature>
<evidence type="ECO:0000259" key="2">
    <source>
        <dbReference type="Pfam" id="PF02517"/>
    </source>
</evidence>
<evidence type="ECO:0000256" key="1">
    <source>
        <dbReference type="SAM" id="Phobius"/>
    </source>
</evidence>
<dbReference type="EMBL" id="JTEO01000005">
    <property type="protein sequence ID" value="MCQ6963288.1"/>
    <property type="molecule type" value="Genomic_DNA"/>
</dbReference>
<evidence type="ECO:0000313" key="3">
    <source>
        <dbReference type="EMBL" id="MCQ6963288.1"/>
    </source>
</evidence>
<dbReference type="InterPro" id="IPR003675">
    <property type="entry name" value="Rce1/LyrA-like_dom"/>
</dbReference>
<keyword evidence="1" id="KW-0812">Transmembrane</keyword>
<feature type="transmembrane region" description="Helical" evidence="1">
    <location>
        <begin position="140"/>
        <end position="167"/>
    </location>
</feature>
<proteinExistence type="predicted"/>
<keyword evidence="4" id="KW-1185">Reference proteome</keyword>